<gene>
    <name evidence="9" type="primary">yfkO</name>
    <name evidence="8" type="ORF">SBX37_16950</name>
    <name evidence="9" type="ORF">VIM7927_02106</name>
</gene>
<evidence type="ECO:0000313" key="11">
    <source>
        <dbReference type="Proteomes" id="UP001283366"/>
    </source>
</evidence>
<evidence type="ECO:0000313" key="9">
    <source>
        <dbReference type="EMBL" id="SMS00835.1"/>
    </source>
</evidence>
<keyword evidence="6 9" id="KW-0560">Oxidoreductase</keyword>
<keyword evidence="3" id="KW-0285">Flavoprotein</keyword>
<evidence type="ECO:0000259" key="7">
    <source>
        <dbReference type="Pfam" id="PF00881"/>
    </source>
</evidence>
<dbReference type="PANTHER" id="PTHR43673">
    <property type="entry name" value="NAD(P)H NITROREDUCTASE YDGI-RELATED"/>
    <property type="match status" value="1"/>
</dbReference>
<organism evidence="9 10">
    <name type="scientific">Vibrio mangrovi</name>
    <dbReference type="NCBI Taxonomy" id="474394"/>
    <lineage>
        <taxon>Bacteria</taxon>
        <taxon>Pseudomonadati</taxon>
        <taxon>Pseudomonadota</taxon>
        <taxon>Gammaproteobacteria</taxon>
        <taxon>Vibrionales</taxon>
        <taxon>Vibrionaceae</taxon>
        <taxon>Vibrio</taxon>
    </lineage>
</organism>
<sequence length="210" mass="23496">MSTIAALQWRYSLKNFSNQKVDDDKINNLLEAARLSASSYGLQPYQVWVIQERDLLAKLSEQAFGQSQVRECSHLLVFANETVISDATVERYFARHYQQTQTPVGSLDGYADHIKSAMAEKSDDSRRAWAEQQAYIALGTVLTEAAVLGIDTCPMTGFDQQAFNQTLGLSQYGLSACVICAIGYREADMQSPVKVRIPREHFVRFVSLKG</sequence>
<dbReference type="EC" id="1.-.-.-" evidence="9"/>
<comment type="cofactor">
    <cofactor evidence="1">
        <name>FMN</name>
        <dbReference type="ChEBI" id="CHEBI:58210"/>
    </cofactor>
</comment>
<dbReference type="SUPFAM" id="SSF55469">
    <property type="entry name" value="FMN-dependent nitroreductase-like"/>
    <property type="match status" value="1"/>
</dbReference>
<dbReference type="Pfam" id="PF00881">
    <property type="entry name" value="Nitroreductase"/>
    <property type="match status" value="1"/>
</dbReference>
<dbReference type="AlphaFoldDB" id="A0A1Y6IT60"/>
<dbReference type="Gene3D" id="3.40.109.10">
    <property type="entry name" value="NADH Oxidase"/>
    <property type="match status" value="1"/>
</dbReference>
<evidence type="ECO:0000256" key="1">
    <source>
        <dbReference type="ARBA" id="ARBA00001917"/>
    </source>
</evidence>
<accession>A0A1Y6IT60</accession>
<name>A0A1Y6IT60_9VIBR</name>
<dbReference type="CDD" id="cd02149">
    <property type="entry name" value="NfsB-like"/>
    <property type="match status" value="1"/>
</dbReference>
<dbReference type="EMBL" id="FXXI01000003">
    <property type="protein sequence ID" value="SMS00835.1"/>
    <property type="molecule type" value="Genomic_DNA"/>
</dbReference>
<dbReference type="PANTHER" id="PTHR43673:SF2">
    <property type="entry name" value="NITROREDUCTASE"/>
    <property type="match status" value="1"/>
</dbReference>
<dbReference type="Proteomes" id="UP000196125">
    <property type="component" value="Unassembled WGS sequence"/>
</dbReference>
<keyword evidence="5" id="KW-0521">NADP</keyword>
<keyword evidence="11" id="KW-1185">Reference proteome</keyword>
<evidence type="ECO:0000313" key="8">
    <source>
        <dbReference type="EMBL" id="MDW6004547.1"/>
    </source>
</evidence>
<reference evidence="8 11" key="2">
    <citation type="submission" date="2023-11" db="EMBL/GenBank/DDBJ databases">
        <title>Plant-associative lifestyle of Vibrio porteresiae and its evolutionary dynamics.</title>
        <authorList>
            <person name="Rameshkumar N."/>
            <person name="Kirti K."/>
        </authorList>
    </citation>
    <scope>NUCLEOTIDE SEQUENCE [LARGE SCALE GENOMIC DNA]</scope>
    <source>
        <strain evidence="8 11">MSSRF38</strain>
    </source>
</reference>
<dbReference type="GO" id="GO:0016491">
    <property type="term" value="F:oxidoreductase activity"/>
    <property type="evidence" value="ECO:0007669"/>
    <property type="project" value="UniProtKB-KW"/>
</dbReference>
<feature type="domain" description="Nitroreductase" evidence="7">
    <location>
        <begin position="8"/>
        <end position="184"/>
    </location>
</feature>
<evidence type="ECO:0000313" key="10">
    <source>
        <dbReference type="Proteomes" id="UP000196125"/>
    </source>
</evidence>
<protein>
    <submittedName>
        <fullName evidence="8">NAD(P)H-dependent oxidoreductase</fullName>
    </submittedName>
    <submittedName>
        <fullName evidence="9">Putative NAD(P)H nitroreductase YfkO</fullName>
        <ecNumber evidence="9">1.-.-.-</ecNumber>
    </submittedName>
</protein>
<comment type="similarity">
    <text evidence="2">Belongs to the nitroreductase family.</text>
</comment>
<dbReference type="InterPro" id="IPR033878">
    <property type="entry name" value="NfsB-like"/>
</dbReference>
<evidence type="ECO:0000256" key="6">
    <source>
        <dbReference type="ARBA" id="ARBA00023002"/>
    </source>
</evidence>
<dbReference type="EMBL" id="JAWRCO010000002">
    <property type="protein sequence ID" value="MDW6004547.1"/>
    <property type="molecule type" value="Genomic_DNA"/>
</dbReference>
<reference evidence="9 10" key="1">
    <citation type="submission" date="2017-05" db="EMBL/GenBank/DDBJ databases">
        <authorList>
            <person name="Song R."/>
            <person name="Chenine A.L."/>
            <person name="Ruprecht R.M."/>
        </authorList>
    </citation>
    <scope>NUCLEOTIDE SEQUENCE [LARGE SCALE GENOMIC DNA]</scope>
    <source>
        <strain evidence="9 10">CECT 7927</strain>
    </source>
</reference>
<evidence type="ECO:0000256" key="3">
    <source>
        <dbReference type="ARBA" id="ARBA00022630"/>
    </source>
</evidence>
<dbReference type="Proteomes" id="UP001283366">
    <property type="component" value="Unassembled WGS sequence"/>
</dbReference>
<dbReference type="InterPro" id="IPR029479">
    <property type="entry name" value="Nitroreductase"/>
</dbReference>
<dbReference type="RefSeq" id="WP_087480890.1">
    <property type="nucleotide sequence ID" value="NZ_AP024884.1"/>
</dbReference>
<evidence type="ECO:0000256" key="2">
    <source>
        <dbReference type="ARBA" id="ARBA00007118"/>
    </source>
</evidence>
<evidence type="ECO:0000256" key="4">
    <source>
        <dbReference type="ARBA" id="ARBA00022643"/>
    </source>
</evidence>
<dbReference type="InterPro" id="IPR000415">
    <property type="entry name" value="Nitroreductase-like"/>
</dbReference>
<dbReference type="OrthoDB" id="9809288at2"/>
<keyword evidence="4" id="KW-0288">FMN</keyword>
<proteinExistence type="inferred from homology"/>
<evidence type="ECO:0000256" key="5">
    <source>
        <dbReference type="ARBA" id="ARBA00022857"/>
    </source>
</evidence>